<dbReference type="InterPro" id="IPR051198">
    <property type="entry name" value="BchE-like"/>
</dbReference>
<evidence type="ECO:0000259" key="6">
    <source>
        <dbReference type="PROSITE" id="PS51918"/>
    </source>
</evidence>
<keyword evidence="2" id="KW-0949">S-adenosyl-L-methionine</keyword>
<keyword evidence="3" id="KW-0479">Metal-binding</keyword>
<dbReference type="EMBL" id="FQZU01000002">
    <property type="protein sequence ID" value="SHI77582.1"/>
    <property type="molecule type" value="Genomic_DNA"/>
</dbReference>
<dbReference type="InterPro" id="IPR058240">
    <property type="entry name" value="rSAM_sf"/>
</dbReference>
<keyword evidence="8" id="KW-1185">Reference proteome</keyword>
<evidence type="ECO:0000313" key="7">
    <source>
        <dbReference type="EMBL" id="SHI77582.1"/>
    </source>
</evidence>
<sequence length="451" mass="51452">MRRKKKEDLLPQSGNLYVIRREANKPMAVYPQHQITINGEKKGLQAKGKPGFDLRYGKYSEIITPEYEFAFNLNGEIKFIKGRTMEWPHPFEQLKRTDGNDWVYYSCGKEGGERGVIFWLGEYYLPCLPYPNNSLDRAEYFSNPVVMKALGAWSMLFGTLYELQANGLQPGDKDLVERILAHDDNTLYQRSKRLQEIIGGRVSVLPPDTRHVDYEVVPLSISQGCLYHCDFCCVKSSNKFQVREKEDILKQIKSLKEFFGRNLENYRGLFLGDHDALAAGEEAITFAVKEAKEVLDIGGSGAQQPLLFFFGSVGAFLKSKPTLMDALNRSGFRVYINLGFESVDPETLKFIKKPITREKVLEAFEKMHAVNARYENVEVTGNFLMGERLPQGHFPALEDLLKNAPGPSRGKGAVYLSPLKNRGEDEQLLDRYFDLKSISRLPVFVYLIQRL</sequence>
<accession>A0A1M6DWK7</accession>
<gene>
    <name evidence="7" type="ORF">SAMN02745216_00478</name>
</gene>
<dbReference type="SFLD" id="SFLDS00029">
    <property type="entry name" value="Radical_SAM"/>
    <property type="match status" value="1"/>
</dbReference>
<dbReference type="STRING" id="1121393.SAMN02745216_00478"/>
<name>A0A1M6DWK7_9BACT</name>
<dbReference type="CDD" id="cd01335">
    <property type="entry name" value="Radical_SAM"/>
    <property type="match status" value="1"/>
</dbReference>
<evidence type="ECO:0000256" key="2">
    <source>
        <dbReference type="ARBA" id="ARBA00022691"/>
    </source>
</evidence>
<dbReference type="AlphaFoldDB" id="A0A1M6DWK7"/>
<evidence type="ECO:0000256" key="4">
    <source>
        <dbReference type="ARBA" id="ARBA00023004"/>
    </source>
</evidence>
<dbReference type="PANTHER" id="PTHR43409">
    <property type="entry name" value="ANAEROBIC MAGNESIUM-PROTOPORPHYRIN IX MONOMETHYL ESTER CYCLASE-RELATED"/>
    <property type="match status" value="1"/>
</dbReference>
<evidence type="ECO:0000313" key="8">
    <source>
        <dbReference type="Proteomes" id="UP000183994"/>
    </source>
</evidence>
<reference evidence="8" key="1">
    <citation type="submission" date="2016-11" db="EMBL/GenBank/DDBJ databases">
        <authorList>
            <person name="Varghese N."/>
            <person name="Submissions S."/>
        </authorList>
    </citation>
    <scope>NUCLEOTIDE SEQUENCE [LARGE SCALE GENOMIC DNA]</scope>
    <source>
        <strain evidence="8">DSM 16219</strain>
    </source>
</reference>
<dbReference type="Proteomes" id="UP000183994">
    <property type="component" value="Unassembled WGS sequence"/>
</dbReference>
<dbReference type="InterPro" id="IPR023404">
    <property type="entry name" value="rSAM_horseshoe"/>
</dbReference>
<proteinExistence type="predicted"/>
<protein>
    <submittedName>
        <fullName evidence="7">Radical SAM superfamily protein</fullName>
    </submittedName>
</protein>
<organism evidence="7 8">
    <name type="scientific">Desulfatibacillum alkenivorans DSM 16219</name>
    <dbReference type="NCBI Taxonomy" id="1121393"/>
    <lineage>
        <taxon>Bacteria</taxon>
        <taxon>Pseudomonadati</taxon>
        <taxon>Thermodesulfobacteriota</taxon>
        <taxon>Desulfobacteria</taxon>
        <taxon>Desulfobacterales</taxon>
        <taxon>Desulfatibacillaceae</taxon>
        <taxon>Desulfatibacillum</taxon>
    </lineage>
</organism>
<dbReference type="InterPro" id="IPR006638">
    <property type="entry name" value="Elp3/MiaA/NifB-like_rSAM"/>
</dbReference>
<dbReference type="SUPFAM" id="SSF102114">
    <property type="entry name" value="Radical SAM enzymes"/>
    <property type="match status" value="1"/>
</dbReference>
<evidence type="ECO:0000256" key="3">
    <source>
        <dbReference type="ARBA" id="ARBA00022723"/>
    </source>
</evidence>
<dbReference type="GO" id="GO:0051536">
    <property type="term" value="F:iron-sulfur cluster binding"/>
    <property type="evidence" value="ECO:0007669"/>
    <property type="project" value="UniProtKB-KW"/>
</dbReference>
<dbReference type="GO" id="GO:0003824">
    <property type="term" value="F:catalytic activity"/>
    <property type="evidence" value="ECO:0007669"/>
    <property type="project" value="InterPro"/>
</dbReference>
<dbReference type="InterPro" id="IPR007197">
    <property type="entry name" value="rSAM"/>
</dbReference>
<dbReference type="Pfam" id="PF04055">
    <property type="entry name" value="Radical_SAM"/>
    <property type="match status" value="1"/>
</dbReference>
<dbReference type="Gene3D" id="3.80.30.20">
    <property type="entry name" value="tm_1862 like domain"/>
    <property type="match status" value="1"/>
</dbReference>
<dbReference type="PROSITE" id="PS51918">
    <property type="entry name" value="RADICAL_SAM"/>
    <property type="match status" value="1"/>
</dbReference>
<keyword evidence="5" id="KW-0411">Iron-sulfur</keyword>
<feature type="domain" description="Radical SAM core" evidence="6">
    <location>
        <begin position="211"/>
        <end position="451"/>
    </location>
</feature>
<comment type="cofactor">
    <cofactor evidence="1">
        <name>[4Fe-4S] cluster</name>
        <dbReference type="ChEBI" id="CHEBI:49883"/>
    </cofactor>
</comment>
<dbReference type="SMART" id="SM00729">
    <property type="entry name" value="Elp3"/>
    <property type="match status" value="1"/>
</dbReference>
<dbReference type="GO" id="GO:0046872">
    <property type="term" value="F:metal ion binding"/>
    <property type="evidence" value="ECO:0007669"/>
    <property type="project" value="UniProtKB-KW"/>
</dbReference>
<keyword evidence="4" id="KW-0408">Iron</keyword>
<evidence type="ECO:0000256" key="1">
    <source>
        <dbReference type="ARBA" id="ARBA00001966"/>
    </source>
</evidence>
<evidence type="ECO:0000256" key="5">
    <source>
        <dbReference type="ARBA" id="ARBA00023014"/>
    </source>
</evidence>
<dbReference type="SFLD" id="SFLDG01082">
    <property type="entry name" value="B12-binding_domain_containing"/>
    <property type="match status" value="1"/>
</dbReference>